<comment type="subcellular location">
    <subcellularLocation>
        <location evidence="1">Cell membrane</location>
        <topology evidence="1">Multi-pass membrane protein</topology>
    </subcellularLocation>
</comment>
<evidence type="ECO:0000259" key="3">
    <source>
        <dbReference type="PROSITE" id="PS51201"/>
    </source>
</evidence>
<keyword evidence="2" id="KW-0812">Transmembrane</keyword>
<dbReference type="SUPFAM" id="SSF81324">
    <property type="entry name" value="Voltage-gated potassium channels"/>
    <property type="match status" value="1"/>
</dbReference>
<dbReference type="SUPFAM" id="SSF51735">
    <property type="entry name" value="NAD(P)-binding Rossmann-fold domains"/>
    <property type="match status" value="1"/>
</dbReference>
<dbReference type="InterPro" id="IPR003148">
    <property type="entry name" value="RCK_N"/>
</dbReference>
<dbReference type="Pfam" id="PF07885">
    <property type="entry name" value="Ion_trans_2"/>
    <property type="match status" value="1"/>
</dbReference>
<proteinExistence type="predicted"/>
<keyword evidence="2" id="KW-0472">Membrane</keyword>
<feature type="transmembrane region" description="Helical" evidence="2">
    <location>
        <begin position="179"/>
        <end position="195"/>
    </location>
</feature>
<evidence type="ECO:0000313" key="4">
    <source>
        <dbReference type="EMBL" id="AND67888.1"/>
    </source>
</evidence>
<reference evidence="4 5" key="1">
    <citation type="submission" date="2016-02" db="EMBL/GenBank/DDBJ databases">
        <title>Complete genome sequencing and analysis of ATSB10, Dyella thiooxydans isolated from rhizosphere soil of sunflower (Helianthus annuus L.).</title>
        <authorList>
            <person name="Lee Y."/>
            <person name="Hwangbo K."/>
            <person name="Chung H."/>
            <person name="Yoo J."/>
            <person name="Kim K.Y."/>
            <person name="Sa T.M."/>
            <person name="Um Y."/>
            <person name="Madhaiyan M."/>
        </authorList>
    </citation>
    <scope>NUCLEOTIDE SEQUENCE [LARGE SCALE GENOMIC DNA]</scope>
    <source>
        <strain evidence="4 5">ATSB10</strain>
    </source>
</reference>
<dbReference type="NCBIfam" id="NF007828">
    <property type="entry name" value="PRK10537.1"/>
    <property type="match status" value="1"/>
</dbReference>
<dbReference type="Gene3D" id="3.40.50.720">
    <property type="entry name" value="NAD(P)-binding Rossmann-like Domain"/>
    <property type="match status" value="1"/>
</dbReference>
<feature type="domain" description="RCK N-terminal" evidence="3">
    <location>
        <begin position="250"/>
        <end position="364"/>
    </location>
</feature>
<dbReference type="InterPro" id="IPR013099">
    <property type="entry name" value="K_chnl_dom"/>
</dbReference>
<feature type="transmembrane region" description="Helical" evidence="2">
    <location>
        <begin position="32"/>
        <end position="50"/>
    </location>
</feature>
<feature type="transmembrane region" description="Helical" evidence="2">
    <location>
        <begin position="147"/>
        <end position="167"/>
    </location>
</feature>
<keyword evidence="2" id="KW-1133">Transmembrane helix</keyword>
<sequence>MLQPSTTQRLRQRLTAWAAVARADRWFPQWPLAVLLALGGRWLLQALPAGSLHTVLGDLVQGRHDLPPGSLPPLLIGAGMLLSALGLLMRSRLAWTLALLLSLTALTSVAIGQAPHGLHALIYFAVLPLLLLSAWRRFDHSSLTSGTLFALTSVAMLLLYATFGAYYQGSAFRPQIADLPTALYFAVVTMSTVGYGDITPQTADARLFTVSIIVLGVAVFATSLTAVVAPMVSRSLQRIVNHKGRRMKRENHFVVVGDTPLAVNTWRELSRRGQPVTRLLRRAPDTALPADVDAVFGDPSDGDVLRQAGADKAQAVMAMLDNDSDNAFVVLAVREIARGVRTVAAVNNASYLGRVKLAQPDVLIAPQILGGELVAMLMTGEEINADFVLHRVFQTPEAPA</sequence>
<dbReference type="OrthoDB" id="9799090at2"/>
<accession>A0A160MYK3</accession>
<dbReference type="Proteomes" id="UP000077255">
    <property type="component" value="Chromosome"/>
</dbReference>
<dbReference type="PANTHER" id="PTHR43833">
    <property type="entry name" value="POTASSIUM CHANNEL PROTEIN 2-RELATED-RELATED"/>
    <property type="match status" value="1"/>
</dbReference>
<dbReference type="PANTHER" id="PTHR43833:SF11">
    <property type="entry name" value="VOLTAGE-GATED POTASSIUM CHANNEL KCH"/>
    <property type="match status" value="1"/>
</dbReference>
<dbReference type="InterPro" id="IPR036291">
    <property type="entry name" value="NAD(P)-bd_dom_sf"/>
</dbReference>
<dbReference type="RefSeq" id="WP_063670203.1">
    <property type="nucleotide sequence ID" value="NZ_CP014841.1"/>
</dbReference>
<evidence type="ECO:0000313" key="5">
    <source>
        <dbReference type="Proteomes" id="UP000077255"/>
    </source>
</evidence>
<dbReference type="GO" id="GO:0005886">
    <property type="term" value="C:plasma membrane"/>
    <property type="evidence" value="ECO:0007669"/>
    <property type="project" value="UniProtKB-SubCell"/>
</dbReference>
<evidence type="ECO:0000256" key="1">
    <source>
        <dbReference type="ARBA" id="ARBA00004651"/>
    </source>
</evidence>
<evidence type="ECO:0000256" key="2">
    <source>
        <dbReference type="SAM" id="Phobius"/>
    </source>
</evidence>
<feature type="transmembrane region" description="Helical" evidence="2">
    <location>
        <begin position="207"/>
        <end position="232"/>
    </location>
</feature>
<gene>
    <name evidence="4" type="ORF">ATSB10_04340</name>
</gene>
<keyword evidence="5" id="KW-1185">Reference proteome</keyword>
<protein>
    <recommendedName>
        <fullName evidence="3">RCK N-terminal domain-containing protein</fullName>
    </recommendedName>
</protein>
<feature type="transmembrane region" description="Helical" evidence="2">
    <location>
        <begin position="70"/>
        <end position="88"/>
    </location>
</feature>
<dbReference type="Pfam" id="PF02254">
    <property type="entry name" value="TrkA_N"/>
    <property type="match status" value="1"/>
</dbReference>
<dbReference type="STRING" id="445710.ATSB10_04340"/>
<dbReference type="GO" id="GO:0006813">
    <property type="term" value="P:potassium ion transport"/>
    <property type="evidence" value="ECO:0007669"/>
    <property type="project" value="InterPro"/>
</dbReference>
<dbReference type="PROSITE" id="PS51201">
    <property type="entry name" value="RCK_N"/>
    <property type="match status" value="1"/>
</dbReference>
<feature type="transmembrane region" description="Helical" evidence="2">
    <location>
        <begin position="93"/>
        <end position="111"/>
    </location>
</feature>
<dbReference type="KEGG" id="dtx:ATSB10_04340"/>
<dbReference type="PATRIC" id="fig|445710.3.peg.432"/>
<feature type="transmembrane region" description="Helical" evidence="2">
    <location>
        <begin position="117"/>
        <end position="135"/>
    </location>
</feature>
<organism evidence="4 5">
    <name type="scientific">Dyella thiooxydans</name>
    <dbReference type="NCBI Taxonomy" id="445710"/>
    <lineage>
        <taxon>Bacteria</taxon>
        <taxon>Pseudomonadati</taxon>
        <taxon>Pseudomonadota</taxon>
        <taxon>Gammaproteobacteria</taxon>
        <taxon>Lysobacterales</taxon>
        <taxon>Rhodanobacteraceae</taxon>
        <taxon>Dyella</taxon>
    </lineage>
</organism>
<dbReference type="AlphaFoldDB" id="A0A160MYK3"/>
<dbReference type="InterPro" id="IPR050721">
    <property type="entry name" value="Trk_Ktr_HKT_K-transport"/>
</dbReference>
<name>A0A160MYK3_9GAMM</name>
<dbReference type="Gene3D" id="1.10.287.70">
    <property type="match status" value="1"/>
</dbReference>
<dbReference type="EMBL" id="CP014841">
    <property type="protein sequence ID" value="AND67888.1"/>
    <property type="molecule type" value="Genomic_DNA"/>
</dbReference>